<comment type="caution">
    <text evidence="1">The sequence shown here is derived from an EMBL/GenBank/DDBJ whole genome shotgun (WGS) entry which is preliminary data.</text>
</comment>
<organism evidence="1 2">
    <name type="scientific">Candidatus Regiella insecticola 5.15</name>
    <dbReference type="NCBI Taxonomy" id="1005043"/>
    <lineage>
        <taxon>Bacteria</taxon>
        <taxon>Pseudomonadati</taxon>
        <taxon>Pseudomonadota</taxon>
        <taxon>Gammaproteobacteria</taxon>
        <taxon>Enterobacterales</taxon>
        <taxon>Enterobacteriaceae</taxon>
        <taxon>aphid secondary symbionts</taxon>
        <taxon>Candidatus Regiella</taxon>
    </lineage>
</organism>
<proteinExistence type="predicted"/>
<dbReference type="EMBL" id="AGCA01000188">
    <property type="protein sequence ID" value="EGY29246.1"/>
    <property type="molecule type" value="Genomic_DNA"/>
</dbReference>
<keyword evidence="2" id="KW-1185">Reference proteome</keyword>
<evidence type="ECO:0000313" key="2">
    <source>
        <dbReference type="Proteomes" id="UP000004116"/>
    </source>
</evidence>
<dbReference type="AlphaFoldDB" id="G2GYD9"/>
<dbReference type="Proteomes" id="UP000004116">
    <property type="component" value="Unassembled WGS sequence"/>
</dbReference>
<gene>
    <name evidence="1" type="ORF">Rin_00007970</name>
</gene>
<name>G2GYD9_9ENTR</name>
<reference evidence="1 2" key="1">
    <citation type="journal article" date="2012" name="Genome Res.">
        <title>Genomic basis of endosymbiont-conferred protection against an insect parasitoid.</title>
        <authorList>
            <person name="Hansen A.K."/>
            <person name="Vorburger C."/>
            <person name="Moran N.A."/>
        </authorList>
    </citation>
    <scope>NUCLEOTIDE SEQUENCE [LARGE SCALE GENOMIC DNA]</scope>
    <source>
        <strain evidence="2">R5.15</strain>
    </source>
</reference>
<protein>
    <submittedName>
        <fullName evidence="1">Uncharacterized protein</fullName>
    </submittedName>
</protein>
<feature type="non-terminal residue" evidence="1">
    <location>
        <position position="1"/>
    </location>
</feature>
<evidence type="ECO:0000313" key="1">
    <source>
        <dbReference type="EMBL" id="EGY29246.1"/>
    </source>
</evidence>
<accession>G2GYD9</accession>
<sequence length="34" mass="3840">VELVLILGRGVADGMKWPFVQNLRAYEKDMGGYI</sequence>